<evidence type="ECO:0000313" key="1">
    <source>
        <dbReference type="EMBL" id="OCS90404.1"/>
    </source>
</evidence>
<dbReference type="AlphaFoldDB" id="A0A1C0YTD7"/>
<comment type="caution">
    <text evidence="1">The sequence shown here is derived from an EMBL/GenBank/DDBJ whole genome shotgun (WGS) entry which is preliminary data.</text>
</comment>
<keyword evidence="2" id="KW-1185">Reference proteome</keyword>
<protein>
    <submittedName>
        <fullName evidence="1">Uncharacterized protein</fullName>
    </submittedName>
</protein>
<dbReference type="Proteomes" id="UP000093482">
    <property type="component" value="Unassembled WGS sequence"/>
</dbReference>
<name>A0A1C0YTD7_9BACL</name>
<dbReference type="EMBL" id="MATO01000037">
    <property type="protein sequence ID" value="OCS90404.1"/>
    <property type="molecule type" value="Genomic_DNA"/>
</dbReference>
<organism evidence="1 2">
    <name type="scientific">Caryophanon latum</name>
    <dbReference type="NCBI Taxonomy" id="33977"/>
    <lineage>
        <taxon>Bacteria</taxon>
        <taxon>Bacillati</taxon>
        <taxon>Bacillota</taxon>
        <taxon>Bacilli</taxon>
        <taxon>Bacillales</taxon>
        <taxon>Caryophanaceae</taxon>
        <taxon>Caryophanon</taxon>
    </lineage>
</organism>
<gene>
    <name evidence="1" type="ORF">A6K76_11095</name>
</gene>
<accession>A0A1C0YTD7</accession>
<reference evidence="1 2" key="1">
    <citation type="submission" date="2016-07" db="EMBL/GenBank/DDBJ databases">
        <title>Caryophanon latum genome sequencing.</title>
        <authorList>
            <person name="Verma A."/>
            <person name="Pal Y."/>
            <person name="Krishnamurthi S."/>
        </authorList>
    </citation>
    <scope>NUCLEOTIDE SEQUENCE [LARGE SCALE GENOMIC DNA]</scope>
    <source>
        <strain evidence="1 2">DSM 14151</strain>
    </source>
</reference>
<evidence type="ECO:0000313" key="2">
    <source>
        <dbReference type="Proteomes" id="UP000093482"/>
    </source>
</evidence>
<dbReference type="RefSeq" id="WP_066464610.1">
    <property type="nucleotide sequence ID" value="NZ_MATO01000037.1"/>
</dbReference>
<proteinExistence type="predicted"/>
<sequence length="137" mass="15331">MKKRFIVGVTTSLLGLLGAGVWTGIRKLDAQQPFQEVYTGYFMHEDVLEYAVVDEVVVEGEALQQLLQYADRMTLQKKTCVVNAQYEMALHSIKGTIVYVSIGSARVMAVNGMTYKVVNGERFYEAVRQLNEKGSAE</sequence>